<protein>
    <submittedName>
        <fullName evidence="1">Uncharacterized protein</fullName>
    </submittedName>
</protein>
<evidence type="ECO:0000313" key="1">
    <source>
        <dbReference type="EMBL" id="AMP10309.1"/>
    </source>
</evidence>
<dbReference type="OrthoDB" id="8780507at2"/>
<gene>
    <name evidence="1" type="ORF">CAter282_2572</name>
</gene>
<dbReference type="PATRIC" id="fig|279058.17.peg.2809"/>
<evidence type="ECO:0000313" key="2">
    <source>
        <dbReference type="Proteomes" id="UP000071778"/>
    </source>
</evidence>
<accession>A0A127PRI9</accession>
<sequence length="74" mass="8103">MPFAAQCEYGNFRYTPKISVHVNGTFGVVIVIVANSGPDRAIEQTFEPPVATVSAAEALYLGDEWARIWIDSQS</sequence>
<organism evidence="1 2">
    <name type="scientific">Collimonas arenae</name>
    <dbReference type="NCBI Taxonomy" id="279058"/>
    <lineage>
        <taxon>Bacteria</taxon>
        <taxon>Pseudomonadati</taxon>
        <taxon>Pseudomonadota</taxon>
        <taxon>Betaproteobacteria</taxon>
        <taxon>Burkholderiales</taxon>
        <taxon>Oxalobacteraceae</taxon>
        <taxon>Collimonas</taxon>
    </lineage>
</organism>
<reference evidence="1 2" key="1">
    <citation type="submission" date="2015-11" db="EMBL/GenBank/DDBJ databases">
        <title>Exploring the genomic traits of fungus-feeding bacterial genus Collimonas.</title>
        <authorList>
            <person name="Song C."/>
            <person name="Schmidt R."/>
            <person name="de Jager V."/>
            <person name="Krzyzanowska D."/>
            <person name="Jongedijk E."/>
            <person name="Cankar K."/>
            <person name="Beekwilder J."/>
            <person name="van Veen A."/>
            <person name="de Boer W."/>
            <person name="van Veen J.A."/>
            <person name="Garbeva P."/>
        </authorList>
    </citation>
    <scope>NUCLEOTIDE SEQUENCE [LARGE SCALE GENOMIC DNA]</scope>
    <source>
        <strain evidence="1 2">Ter282</strain>
    </source>
</reference>
<keyword evidence="2" id="KW-1185">Reference proteome</keyword>
<dbReference type="AlphaFoldDB" id="A0A127PRI9"/>
<name>A0A127PRI9_9BURK</name>
<dbReference type="EMBL" id="CP013235">
    <property type="protein sequence ID" value="AMP10309.1"/>
    <property type="molecule type" value="Genomic_DNA"/>
</dbReference>
<dbReference type="RefSeq" id="WP_061533604.1">
    <property type="nucleotide sequence ID" value="NZ_CP013233.1"/>
</dbReference>
<dbReference type="Proteomes" id="UP000071778">
    <property type="component" value="Chromosome"/>
</dbReference>
<proteinExistence type="predicted"/>